<protein>
    <recommendedName>
        <fullName evidence="10">G-protein coupled receptors family 1 profile domain-containing protein</fullName>
    </recommendedName>
</protein>
<dbReference type="PROSITE" id="PS50262">
    <property type="entry name" value="G_PROTEIN_RECEP_F1_2"/>
    <property type="match status" value="1"/>
</dbReference>
<dbReference type="SUPFAM" id="SSF81321">
    <property type="entry name" value="Family A G protein-coupled receptor-like"/>
    <property type="match status" value="1"/>
</dbReference>
<keyword evidence="5" id="KW-0297">G-protein coupled receptor</keyword>
<comment type="subcellular location">
    <subcellularLocation>
        <location evidence="1">Cell membrane</location>
        <topology evidence="1">Multi-pass membrane protein</topology>
    </subcellularLocation>
</comment>
<name>A0A9D4MJC8_DREPO</name>
<dbReference type="PANTHER" id="PTHR24229:SF40">
    <property type="entry name" value="ALLATOSTATIN C RECEPTOR 1-RELATED"/>
    <property type="match status" value="1"/>
</dbReference>
<keyword evidence="4 9" id="KW-1133">Transmembrane helix</keyword>
<dbReference type="PANTHER" id="PTHR24229">
    <property type="entry name" value="NEUROPEPTIDES RECEPTOR"/>
    <property type="match status" value="1"/>
</dbReference>
<reference evidence="11" key="1">
    <citation type="journal article" date="2019" name="bioRxiv">
        <title>The Genome of the Zebra Mussel, Dreissena polymorpha: A Resource for Invasive Species Research.</title>
        <authorList>
            <person name="McCartney M.A."/>
            <person name="Auch B."/>
            <person name="Kono T."/>
            <person name="Mallez S."/>
            <person name="Zhang Y."/>
            <person name="Obille A."/>
            <person name="Becker A."/>
            <person name="Abrahante J.E."/>
            <person name="Garbe J."/>
            <person name="Badalamenti J.P."/>
            <person name="Herman A."/>
            <person name="Mangelson H."/>
            <person name="Liachko I."/>
            <person name="Sullivan S."/>
            <person name="Sone E.D."/>
            <person name="Koren S."/>
            <person name="Silverstein K.A.T."/>
            <person name="Beckman K.B."/>
            <person name="Gohl D.M."/>
        </authorList>
    </citation>
    <scope>NUCLEOTIDE SEQUENCE</scope>
    <source>
        <strain evidence="11">Duluth1</strain>
        <tissue evidence="11">Whole animal</tissue>
    </source>
</reference>
<evidence type="ECO:0000256" key="7">
    <source>
        <dbReference type="ARBA" id="ARBA00023170"/>
    </source>
</evidence>
<dbReference type="GO" id="GO:0008528">
    <property type="term" value="F:G protein-coupled peptide receptor activity"/>
    <property type="evidence" value="ECO:0007669"/>
    <property type="project" value="InterPro"/>
</dbReference>
<dbReference type="Proteomes" id="UP000828390">
    <property type="component" value="Unassembled WGS sequence"/>
</dbReference>
<keyword evidence="8" id="KW-0807">Transducer</keyword>
<feature type="transmembrane region" description="Helical" evidence="9">
    <location>
        <begin position="97"/>
        <end position="116"/>
    </location>
</feature>
<dbReference type="InterPro" id="IPR019427">
    <property type="entry name" value="7TM_GPCR_serpentine_rcpt_Srw"/>
</dbReference>
<keyword evidence="2" id="KW-1003">Cell membrane</keyword>
<evidence type="ECO:0000313" key="11">
    <source>
        <dbReference type="EMBL" id="KAH3877583.1"/>
    </source>
</evidence>
<feature type="domain" description="G-protein coupled receptors family 1 profile" evidence="10">
    <location>
        <begin position="1"/>
        <end position="114"/>
    </location>
</feature>
<evidence type="ECO:0000256" key="8">
    <source>
        <dbReference type="ARBA" id="ARBA00023224"/>
    </source>
</evidence>
<organism evidence="11 12">
    <name type="scientific">Dreissena polymorpha</name>
    <name type="common">Zebra mussel</name>
    <name type="synonym">Mytilus polymorpha</name>
    <dbReference type="NCBI Taxonomy" id="45954"/>
    <lineage>
        <taxon>Eukaryota</taxon>
        <taxon>Metazoa</taxon>
        <taxon>Spiralia</taxon>
        <taxon>Lophotrochozoa</taxon>
        <taxon>Mollusca</taxon>
        <taxon>Bivalvia</taxon>
        <taxon>Autobranchia</taxon>
        <taxon>Heteroconchia</taxon>
        <taxon>Euheterodonta</taxon>
        <taxon>Imparidentia</taxon>
        <taxon>Neoheterodontei</taxon>
        <taxon>Myida</taxon>
        <taxon>Dreissenoidea</taxon>
        <taxon>Dreissenidae</taxon>
        <taxon>Dreissena</taxon>
    </lineage>
</organism>
<feature type="transmembrane region" description="Helical" evidence="9">
    <location>
        <begin position="6"/>
        <end position="26"/>
    </location>
</feature>
<dbReference type="GO" id="GO:0005886">
    <property type="term" value="C:plasma membrane"/>
    <property type="evidence" value="ECO:0007669"/>
    <property type="project" value="UniProtKB-SubCell"/>
</dbReference>
<accession>A0A9D4MJC8</accession>
<gene>
    <name evidence="11" type="ORF">DPMN_001458</name>
</gene>
<evidence type="ECO:0000259" key="10">
    <source>
        <dbReference type="PROSITE" id="PS50262"/>
    </source>
</evidence>
<evidence type="ECO:0000256" key="9">
    <source>
        <dbReference type="SAM" id="Phobius"/>
    </source>
</evidence>
<reference evidence="11" key="2">
    <citation type="submission" date="2020-11" db="EMBL/GenBank/DDBJ databases">
        <authorList>
            <person name="McCartney M.A."/>
            <person name="Auch B."/>
            <person name="Kono T."/>
            <person name="Mallez S."/>
            <person name="Becker A."/>
            <person name="Gohl D.M."/>
            <person name="Silverstein K.A.T."/>
            <person name="Koren S."/>
            <person name="Bechman K.B."/>
            <person name="Herman A."/>
            <person name="Abrahante J.E."/>
            <person name="Garbe J."/>
        </authorList>
    </citation>
    <scope>NUCLEOTIDE SEQUENCE</scope>
    <source>
        <strain evidence="11">Duluth1</strain>
        <tissue evidence="11">Whole animal</tissue>
    </source>
</reference>
<keyword evidence="12" id="KW-1185">Reference proteome</keyword>
<dbReference type="AlphaFoldDB" id="A0A9D4MJC8"/>
<evidence type="ECO:0000256" key="5">
    <source>
        <dbReference type="ARBA" id="ARBA00023040"/>
    </source>
</evidence>
<dbReference type="Gene3D" id="1.20.1070.10">
    <property type="entry name" value="Rhodopsin 7-helix transmembrane proteins"/>
    <property type="match status" value="1"/>
</dbReference>
<dbReference type="GO" id="GO:0042277">
    <property type="term" value="F:peptide binding"/>
    <property type="evidence" value="ECO:0007669"/>
    <property type="project" value="TreeGrafter"/>
</dbReference>
<sequence length="132" mass="14949">MVFGVLNIIPVCIITAGNLALLAALVKQKRQLRRVAPNIAKGCSVAGRRQKSSTRMLFILSGFFMITTLPYTMFRVYKDFNPSIGPREYARDILLESATEMLLSCNFTLNFFLYFVSGTLFKQEWQCIHAPS</sequence>
<keyword evidence="7" id="KW-0675">Receptor</keyword>
<dbReference type="GO" id="GO:0043005">
    <property type="term" value="C:neuron projection"/>
    <property type="evidence" value="ECO:0007669"/>
    <property type="project" value="TreeGrafter"/>
</dbReference>
<evidence type="ECO:0000313" key="12">
    <source>
        <dbReference type="Proteomes" id="UP000828390"/>
    </source>
</evidence>
<keyword evidence="3 9" id="KW-0812">Transmembrane</keyword>
<comment type="caution">
    <text evidence="11">The sequence shown here is derived from an EMBL/GenBank/DDBJ whole genome shotgun (WGS) entry which is preliminary data.</text>
</comment>
<proteinExistence type="predicted"/>
<dbReference type="Pfam" id="PF10324">
    <property type="entry name" value="7TM_GPCR_Srw"/>
    <property type="match status" value="1"/>
</dbReference>
<keyword evidence="6 9" id="KW-0472">Membrane</keyword>
<dbReference type="EMBL" id="JAIWYP010000001">
    <property type="protein sequence ID" value="KAH3877583.1"/>
    <property type="molecule type" value="Genomic_DNA"/>
</dbReference>
<evidence type="ECO:0000256" key="6">
    <source>
        <dbReference type="ARBA" id="ARBA00023136"/>
    </source>
</evidence>
<dbReference type="InterPro" id="IPR017452">
    <property type="entry name" value="GPCR_Rhodpsn_7TM"/>
</dbReference>
<evidence type="ECO:0000256" key="3">
    <source>
        <dbReference type="ARBA" id="ARBA00022692"/>
    </source>
</evidence>
<evidence type="ECO:0000256" key="1">
    <source>
        <dbReference type="ARBA" id="ARBA00004651"/>
    </source>
</evidence>
<evidence type="ECO:0000256" key="4">
    <source>
        <dbReference type="ARBA" id="ARBA00022989"/>
    </source>
</evidence>
<evidence type="ECO:0000256" key="2">
    <source>
        <dbReference type="ARBA" id="ARBA00022475"/>
    </source>
</evidence>
<feature type="transmembrane region" description="Helical" evidence="9">
    <location>
        <begin position="57"/>
        <end position="77"/>
    </location>
</feature>